<feature type="domain" description="Alpha-galactosidase NEW3" evidence="1">
    <location>
        <begin position="68"/>
        <end position="143"/>
    </location>
</feature>
<name>A0A372DGL8_9GAMM</name>
<feature type="non-terminal residue" evidence="2">
    <location>
        <position position="1"/>
    </location>
</feature>
<sequence>SPVIDKAPTISAVTTDFLLQKRPAGPANDIGAYEVQLDGGTTSPTEPAPTCTRAAPTVTLAGDTAAVAAGTTKTYTLTTRNNDSSACSNTTFQTARSVPSGWAGTLSATSFTLAPGASANTTLSVTSPGTATAGSYGIGAGVSSSVGSVHTANASASYTIVAPEEPAPATLTGSAGTDKSSYARGQTVYMSARVLSGSNPVAGAAVVFTTTLPNGSSKLLTATTGQDGYARTSLKLSRGKSAIGSYGLRADATYGTAKATASTTFRVD</sequence>
<keyword evidence="3" id="KW-1185">Reference proteome</keyword>
<dbReference type="Gene3D" id="2.60.40.10">
    <property type="entry name" value="Immunoglobulins"/>
    <property type="match status" value="2"/>
</dbReference>
<evidence type="ECO:0000313" key="2">
    <source>
        <dbReference type="EMBL" id="RFP58029.1"/>
    </source>
</evidence>
<organism evidence="2 3">
    <name type="scientific">Cognatiluteimonas weifangensis</name>
    <dbReference type="NCBI Taxonomy" id="2303539"/>
    <lineage>
        <taxon>Bacteria</taxon>
        <taxon>Pseudomonadati</taxon>
        <taxon>Pseudomonadota</taxon>
        <taxon>Gammaproteobacteria</taxon>
        <taxon>Lysobacterales</taxon>
        <taxon>Lysobacteraceae</taxon>
        <taxon>Cognatiluteimonas</taxon>
    </lineage>
</organism>
<dbReference type="NCBIfam" id="NF041518">
    <property type="entry name" value="choice_anch_Q"/>
    <property type="match status" value="1"/>
</dbReference>
<dbReference type="InterPro" id="IPR013783">
    <property type="entry name" value="Ig-like_fold"/>
</dbReference>
<dbReference type="Proteomes" id="UP000262917">
    <property type="component" value="Unassembled WGS sequence"/>
</dbReference>
<dbReference type="InterPro" id="IPR008964">
    <property type="entry name" value="Invasin/intimin_cell_adhesion"/>
</dbReference>
<gene>
    <name evidence="2" type="ORF">D0Y53_12465</name>
</gene>
<proteinExistence type="predicted"/>
<dbReference type="EMBL" id="QVPD01000023">
    <property type="protein sequence ID" value="RFP58029.1"/>
    <property type="molecule type" value="Genomic_DNA"/>
</dbReference>
<reference evidence="2 3" key="1">
    <citation type="submission" date="2018-08" db="EMBL/GenBank/DDBJ databases">
        <title>Lysobacter weifangensis sp. nov., a new member of the family 'Xanthomonadaceae', isolated from soil in a farmland.</title>
        <authorList>
            <person name="Zhao H."/>
        </authorList>
    </citation>
    <scope>NUCLEOTIDE SEQUENCE [LARGE SCALE GENOMIC DNA]</scope>
    <source>
        <strain evidence="2 3">WF-2</strain>
    </source>
</reference>
<evidence type="ECO:0000259" key="1">
    <source>
        <dbReference type="Pfam" id="PF10633"/>
    </source>
</evidence>
<dbReference type="InterPro" id="IPR018905">
    <property type="entry name" value="A-galactase_NEW3"/>
</dbReference>
<protein>
    <recommendedName>
        <fullName evidence="1">Alpha-galactosidase NEW3 domain-containing protein</fullName>
    </recommendedName>
</protein>
<accession>A0A372DGL8</accession>
<dbReference type="RefSeq" id="WP_199492067.1">
    <property type="nucleotide sequence ID" value="NZ_QVPD01000023.1"/>
</dbReference>
<evidence type="ECO:0000313" key="3">
    <source>
        <dbReference type="Proteomes" id="UP000262917"/>
    </source>
</evidence>
<dbReference type="InterPro" id="IPR059226">
    <property type="entry name" value="Choice_anch_Q_dom"/>
</dbReference>
<dbReference type="Pfam" id="PF10633">
    <property type="entry name" value="NPCBM_assoc"/>
    <property type="match status" value="1"/>
</dbReference>
<dbReference type="AlphaFoldDB" id="A0A372DGL8"/>
<dbReference type="SUPFAM" id="SSF49373">
    <property type="entry name" value="Invasin/intimin cell-adhesion fragments"/>
    <property type="match status" value="1"/>
</dbReference>
<comment type="caution">
    <text evidence="2">The sequence shown here is derived from an EMBL/GenBank/DDBJ whole genome shotgun (WGS) entry which is preliminary data.</text>
</comment>